<reference evidence="2 3" key="1">
    <citation type="journal article" date="2022" name="Nat. Genet.">
        <title>Improved pea reference genome and pan-genome highlight genomic features and evolutionary characteristics.</title>
        <authorList>
            <person name="Yang T."/>
            <person name="Liu R."/>
            <person name="Luo Y."/>
            <person name="Hu S."/>
            <person name="Wang D."/>
            <person name="Wang C."/>
            <person name="Pandey M.K."/>
            <person name="Ge S."/>
            <person name="Xu Q."/>
            <person name="Li N."/>
            <person name="Li G."/>
            <person name="Huang Y."/>
            <person name="Saxena R.K."/>
            <person name="Ji Y."/>
            <person name="Li M."/>
            <person name="Yan X."/>
            <person name="He Y."/>
            <person name="Liu Y."/>
            <person name="Wang X."/>
            <person name="Xiang C."/>
            <person name="Varshney R.K."/>
            <person name="Ding H."/>
            <person name="Gao S."/>
            <person name="Zong X."/>
        </authorList>
    </citation>
    <scope>NUCLEOTIDE SEQUENCE [LARGE SCALE GENOMIC DNA]</scope>
    <source>
        <strain evidence="2 3">cv. Zhongwan 6</strain>
    </source>
</reference>
<gene>
    <name evidence="2" type="ORF">KIW84_072319</name>
</gene>
<keyword evidence="1" id="KW-0472">Membrane</keyword>
<evidence type="ECO:0000313" key="2">
    <source>
        <dbReference type="EMBL" id="KAI5385665.1"/>
    </source>
</evidence>
<keyword evidence="1" id="KW-0812">Transmembrane</keyword>
<name>A0A9D4VKY3_PEA</name>
<protein>
    <submittedName>
        <fullName evidence="2">Uncharacterized protein</fullName>
    </submittedName>
</protein>
<keyword evidence="3" id="KW-1185">Reference proteome</keyword>
<comment type="caution">
    <text evidence="2">The sequence shown here is derived from an EMBL/GenBank/DDBJ whole genome shotgun (WGS) entry which is preliminary data.</text>
</comment>
<proteinExistence type="predicted"/>
<organism evidence="2 3">
    <name type="scientific">Pisum sativum</name>
    <name type="common">Garden pea</name>
    <name type="synonym">Lathyrus oleraceus</name>
    <dbReference type="NCBI Taxonomy" id="3888"/>
    <lineage>
        <taxon>Eukaryota</taxon>
        <taxon>Viridiplantae</taxon>
        <taxon>Streptophyta</taxon>
        <taxon>Embryophyta</taxon>
        <taxon>Tracheophyta</taxon>
        <taxon>Spermatophyta</taxon>
        <taxon>Magnoliopsida</taxon>
        <taxon>eudicotyledons</taxon>
        <taxon>Gunneridae</taxon>
        <taxon>Pentapetalae</taxon>
        <taxon>rosids</taxon>
        <taxon>fabids</taxon>
        <taxon>Fabales</taxon>
        <taxon>Fabaceae</taxon>
        <taxon>Papilionoideae</taxon>
        <taxon>50 kb inversion clade</taxon>
        <taxon>NPAAA clade</taxon>
        <taxon>Hologalegina</taxon>
        <taxon>IRL clade</taxon>
        <taxon>Fabeae</taxon>
        <taxon>Lathyrus</taxon>
    </lineage>
</organism>
<feature type="transmembrane region" description="Helical" evidence="1">
    <location>
        <begin position="12"/>
        <end position="34"/>
    </location>
</feature>
<sequence>VSNKHQHKPKHFNYLYIFTEIISYIIRWLVYSGLSLVGTMVETMELSMHLTTAVAVKISMRLISKLVQILPMEIIALATITMELKKHSTTHLEELRNLERPRSTLEPGLEIKWGFRDVHIYI</sequence>
<keyword evidence="1" id="KW-1133">Transmembrane helix</keyword>
<dbReference type="EMBL" id="JAMSHJ010000007">
    <property type="protein sequence ID" value="KAI5385665.1"/>
    <property type="molecule type" value="Genomic_DNA"/>
</dbReference>
<dbReference type="AlphaFoldDB" id="A0A9D4VKY3"/>
<evidence type="ECO:0000256" key="1">
    <source>
        <dbReference type="SAM" id="Phobius"/>
    </source>
</evidence>
<evidence type="ECO:0000313" key="3">
    <source>
        <dbReference type="Proteomes" id="UP001058974"/>
    </source>
</evidence>
<dbReference type="Gramene" id="Psat07G0231900-T1">
    <property type="protein sequence ID" value="KAI5385665.1"/>
    <property type="gene ID" value="KIW84_072319"/>
</dbReference>
<dbReference type="Proteomes" id="UP001058974">
    <property type="component" value="Chromosome 7"/>
</dbReference>
<feature type="non-terminal residue" evidence="2">
    <location>
        <position position="1"/>
    </location>
</feature>
<accession>A0A9D4VKY3</accession>